<dbReference type="RefSeq" id="WP_138660437.1">
    <property type="nucleotide sequence ID" value="NZ_VANS01000001.1"/>
</dbReference>
<dbReference type="Pfam" id="PF01925">
    <property type="entry name" value="TauE"/>
    <property type="match status" value="1"/>
</dbReference>
<keyword evidence="3" id="KW-0813">Transport</keyword>
<keyword evidence="4 8" id="KW-1003">Cell membrane</keyword>
<evidence type="ECO:0000256" key="4">
    <source>
        <dbReference type="ARBA" id="ARBA00022475"/>
    </source>
</evidence>
<evidence type="ECO:0000256" key="5">
    <source>
        <dbReference type="ARBA" id="ARBA00022692"/>
    </source>
</evidence>
<evidence type="ECO:0000256" key="3">
    <source>
        <dbReference type="ARBA" id="ARBA00022448"/>
    </source>
</evidence>
<feature type="transmembrane region" description="Helical" evidence="8">
    <location>
        <begin position="105"/>
        <end position="125"/>
    </location>
</feature>
<organism evidence="9 10">
    <name type="scientific">Sulfitobacter sabulilitoris</name>
    <dbReference type="NCBI Taxonomy" id="2562655"/>
    <lineage>
        <taxon>Bacteria</taxon>
        <taxon>Pseudomonadati</taxon>
        <taxon>Pseudomonadota</taxon>
        <taxon>Alphaproteobacteria</taxon>
        <taxon>Rhodobacterales</taxon>
        <taxon>Roseobacteraceae</taxon>
        <taxon>Sulfitobacter</taxon>
    </lineage>
</organism>
<comment type="caution">
    <text evidence="9">The sequence shown here is derived from an EMBL/GenBank/DDBJ whole genome shotgun (WGS) entry which is preliminary data.</text>
</comment>
<dbReference type="AlphaFoldDB" id="A0A5S3PIQ7"/>
<evidence type="ECO:0000313" key="9">
    <source>
        <dbReference type="EMBL" id="TMM54263.1"/>
    </source>
</evidence>
<proteinExistence type="inferred from homology"/>
<name>A0A5S3PIQ7_9RHOB</name>
<dbReference type="OrthoDB" id="9795324at2"/>
<sequence>MPDIAAQTLALPGLVWVVAITLVAGIVYGFAGFGAALVFMPVASVFVPVEVAVAAFSVSALASLVTVVPRAWAQADRPATLWMIGCATLTAPLGIWVLRTTDVATLRWGLLIVVAVTLLALMTGWRYSTRPGRMTRAGVGLGTGFLGGATGLLGPIVILFQLSGGDTVARSRANTLVFLTVTSLLLLPFMALQGILSPEAVALGLVLLVPYGLGARIGQGLFDPARETLYRNCAYCIIAAAIVLGLPLWD</sequence>
<feature type="transmembrane region" description="Helical" evidence="8">
    <location>
        <begin position="79"/>
        <end position="98"/>
    </location>
</feature>
<feature type="transmembrane region" description="Helical" evidence="8">
    <location>
        <begin position="202"/>
        <end position="222"/>
    </location>
</feature>
<evidence type="ECO:0000256" key="7">
    <source>
        <dbReference type="ARBA" id="ARBA00023136"/>
    </source>
</evidence>
<dbReference type="InterPro" id="IPR052017">
    <property type="entry name" value="TSUP"/>
</dbReference>
<evidence type="ECO:0000256" key="2">
    <source>
        <dbReference type="ARBA" id="ARBA00009142"/>
    </source>
</evidence>
<dbReference type="Proteomes" id="UP000309550">
    <property type="component" value="Unassembled WGS sequence"/>
</dbReference>
<accession>A0A5S3PIQ7</accession>
<comment type="subcellular location">
    <subcellularLocation>
        <location evidence="1 8">Cell membrane</location>
        <topology evidence="1 8">Multi-pass membrane protein</topology>
    </subcellularLocation>
</comment>
<feature type="transmembrane region" description="Helical" evidence="8">
    <location>
        <begin position="14"/>
        <end position="39"/>
    </location>
</feature>
<evidence type="ECO:0000256" key="1">
    <source>
        <dbReference type="ARBA" id="ARBA00004651"/>
    </source>
</evidence>
<dbReference type="InterPro" id="IPR002781">
    <property type="entry name" value="TM_pro_TauE-like"/>
</dbReference>
<feature type="transmembrane region" description="Helical" evidence="8">
    <location>
        <begin position="51"/>
        <end position="73"/>
    </location>
</feature>
<keyword evidence="7 8" id="KW-0472">Membrane</keyword>
<protein>
    <recommendedName>
        <fullName evidence="8">Probable membrane transporter protein</fullName>
    </recommendedName>
</protein>
<dbReference type="PANTHER" id="PTHR30269">
    <property type="entry name" value="TRANSMEMBRANE PROTEIN YFCA"/>
    <property type="match status" value="1"/>
</dbReference>
<dbReference type="GO" id="GO:0005886">
    <property type="term" value="C:plasma membrane"/>
    <property type="evidence" value="ECO:0007669"/>
    <property type="project" value="UniProtKB-SubCell"/>
</dbReference>
<reference evidence="9 10" key="1">
    <citation type="submission" date="2019-05" db="EMBL/GenBank/DDBJ databases">
        <title>Sulfitobacter sabulilitoris sp. nov., isolated from a marine sand.</title>
        <authorList>
            <person name="Yoon J.-H."/>
        </authorList>
    </citation>
    <scope>NUCLEOTIDE SEQUENCE [LARGE SCALE GENOMIC DNA]</scope>
    <source>
        <strain evidence="9 10">HSMS-29</strain>
    </source>
</reference>
<feature type="transmembrane region" description="Helical" evidence="8">
    <location>
        <begin position="145"/>
        <end position="164"/>
    </location>
</feature>
<dbReference type="EMBL" id="VANS01000001">
    <property type="protein sequence ID" value="TMM54263.1"/>
    <property type="molecule type" value="Genomic_DNA"/>
</dbReference>
<keyword evidence="10" id="KW-1185">Reference proteome</keyword>
<evidence type="ECO:0000313" key="10">
    <source>
        <dbReference type="Proteomes" id="UP000309550"/>
    </source>
</evidence>
<feature type="transmembrane region" description="Helical" evidence="8">
    <location>
        <begin position="229"/>
        <end position="249"/>
    </location>
</feature>
<gene>
    <name evidence="9" type="ORF">FDT80_01295</name>
</gene>
<evidence type="ECO:0000256" key="8">
    <source>
        <dbReference type="RuleBase" id="RU363041"/>
    </source>
</evidence>
<dbReference type="PANTHER" id="PTHR30269:SF37">
    <property type="entry name" value="MEMBRANE TRANSPORTER PROTEIN"/>
    <property type="match status" value="1"/>
</dbReference>
<comment type="similarity">
    <text evidence="2 8">Belongs to the 4-toluene sulfonate uptake permease (TSUP) (TC 2.A.102) family.</text>
</comment>
<evidence type="ECO:0000256" key="6">
    <source>
        <dbReference type="ARBA" id="ARBA00022989"/>
    </source>
</evidence>
<keyword evidence="6 8" id="KW-1133">Transmembrane helix</keyword>
<feature type="transmembrane region" description="Helical" evidence="8">
    <location>
        <begin position="176"/>
        <end position="196"/>
    </location>
</feature>
<keyword evidence="5 8" id="KW-0812">Transmembrane</keyword>